<evidence type="ECO:0000256" key="1">
    <source>
        <dbReference type="SAM" id="SignalP"/>
    </source>
</evidence>
<feature type="signal peptide" evidence="1">
    <location>
        <begin position="1"/>
        <end position="25"/>
    </location>
</feature>
<reference evidence="2" key="1">
    <citation type="submission" date="2021-01" db="UniProtKB">
        <authorList>
            <consortium name="EnsemblMetazoa"/>
        </authorList>
    </citation>
    <scope>IDENTIFICATION</scope>
    <source>
        <strain evidence="2">DH4</strain>
    </source>
</reference>
<organism evidence="2">
    <name type="scientific">Apis mellifera</name>
    <name type="common">Honeybee</name>
    <dbReference type="NCBI Taxonomy" id="7460"/>
    <lineage>
        <taxon>Eukaryota</taxon>
        <taxon>Metazoa</taxon>
        <taxon>Ecdysozoa</taxon>
        <taxon>Arthropoda</taxon>
        <taxon>Hexapoda</taxon>
        <taxon>Insecta</taxon>
        <taxon>Pterygota</taxon>
        <taxon>Neoptera</taxon>
        <taxon>Endopterygota</taxon>
        <taxon>Hymenoptera</taxon>
        <taxon>Apocrita</taxon>
        <taxon>Aculeata</taxon>
        <taxon>Apoidea</taxon>
        <taxon>Anthophila</taxon>
        <taxon>Apidae</taxon>
        <taxon>Apis</taxon>
    </lineage>
</organism>
<dbReference type="Proteomes" id="UP000005203">
    <property type="component" value="Linkage group LG7"/>
</dbReference>
<sequence length="79" mass="9557">MVFGERCRSLFSFLCRLIFFQSTLDKVPHIKDEREDRRLLVIRCRNNYTGSQSRHIPYHQMYFKDADLRLCNCDARKTP</sequence>
<evidence type="ECO:0000313" key="2">
    <source>
        <dbReference type="EnsemblMetazoa" id="XP_026297788"/>
    </source>
</evidence>
<gene>
    <name evidence="4" type="primary">LOC102654482</name>
</gene>
<name>A0A7M7MLU8_APIME</name>
<proteinExistence type="predicted"/>
<evidence type="ECO:0000313" key="3">
    <source>
        <dbReference type="Proteomes" id="UP000005203"/>
    </source>
</evidence>
<dbReference type="GeneID" id="102654482"/>
<reference evidence="4" key="2">
    <citation type="submission" date="2025-04" db="UniProtKB">
        <authorList>
            <consortium name="RefSeq"/>
        </authorList>
    </citation>
    <scope>IDENTIFICATION</scope>
    <source>
        <strain evidence="4">DH4</strain>
        <tissue evidence="4">Whole body</tissue>
    </source>
</reference>
<dbReference type="AlphaFoldDB" id="A0A7M7MLU8"/>
<accession>A0A7M7MLU8</accession>
<feature type="chain" id="PRO_5044660486" evidence="1">
    <location>
        <begin position="26"/>
        <end position="79"/>
    </location>
</feature>
<keyword evidence="3" id="KW-1185">Reference proteome</keyword>
<evidence type="ECO:0000313" key="4">
    <source>
        <dbReference type="RefSeq" id="XP_026297788.1"/>
    </source>
</evidence>
<protein>
    <submittedName>
        <fullName evidence="4">Uncharacterized protein LOC102654482 isoform X2</fullName>
    </submittedName>
</protein>
<dbReference type="RefSeq" id="XP_026297788.1">
    <property type="nucleotide sequence ID" value="XM_026442003.1"/>
</dbReference>
<keyword evidence="1" id="KW-0732">Signal</keyword>
<accession>A0A8B8H2I2</accession>
<dbReference type="EnsemblMetazoa" id="XM_026442003">
    <property type="protein sequence ID" value="XP_026297788"/>
    <property type="gene ID" value="LOC102654482"/>
</dbReference>